<proteinExistence type="predicted"/>
<evidence type="ECO:0000313" key="3">
    <source>
        <dbReference type="EMBL" id="XDG30951.1"/>
    </source>
</evidence>
<dbReference type="GO" id="GO:0009411">
    <property type="term" value="P:response to UV"/>
    <property type="evidence" value="ECO:0007669"/>
    <property type="project" value="InterPro"/>
</dbReference>
<dbReference type="PANTHER" id="PTHR31290">
    <property type="entry name" value="UV-DAMAGE ENDONUCLEASE"/>
    <property type="match status" value="1"/>
</dbReference>
<dbReference type="InterPro" id="IPR004601">
    <property type="entry name" value="UvdE"/>
</dbReference>
<dbReference type="PANTHER" id="PTHR31290:SF5">
    <property type="entry name" value="UV-DAMAGE ENDONUCLEASE"/>
    <property type="match status" value="1"/>
</dbReference>
<dbReference type="GO" id="GO:0004519">
    <property type="term" value="F:endonuclease activity"/>
    <property type="evidence" value="ECO:0007669"/>
    <property type="project" value="UniProtKB-KW"/>
</dbReference>
<dbReference type="GO" id="GO:0006289">
    <property type="term" value="P:nucleotide-excision repair"/>
    <property type="evidence" value="ECO:0007669"/>
    <property type="project" value="InterPro"/>
</dbReference>
<sequence length="334" mass="38186">MDMIGTVCQTGVFDKSTGKFKQAKDTTIGTITQKAMLQLCGVSSVDQLTDQHIIDNLQKLSDKLTSKVRQNLNALYNQLLFVVEMPAQCHMLRISSNLLPMFDHPNFSVLYDDQLLKLVDVLLSRCKRVIDKHGIVVCTHPDQYTVLNSESETVRLKAYKSLYYHKYFMERLTDVNKTSINIHLNGNLDHLPELDQGLYSDLVPWLSFENEDKNGRLFTGDVYNTLAVCEKYNIKMLLDLHHHYALTGDQLCINDSVIDRIVATWNGHTPIMHLSQGRDEPIDRKHSDFITDNDLIVYAANFLHIAHVEIEAKAKTSSVLDFYRDIQKCEADHA</sequence>
<evidence type="ECO:0000256" key="1">
    <source>
        <dbReference type="ARBA" id="ARBA00022763"/>
    </source>
</evidence>
<keyword evidence="2" id="KW-0234">DNA repair</keyword>
<protein>
    <submittedName>
        <fullName evidence="3">UV damage repair endonuclease</fullName>
    </submittedName>
</protein>
<dbReference type="EMBL" id="PP934186">
    <property type="protein sequence ID" value="XDG30951.1"/>
    <property type="molecule type" value="Genomic_DNA"/>
</dbReference>
<organism evidence="3">
    <name type="scientific">Vibrio phage P018-4</name>
    <dbReference type="NCBI Taxonomy" id="3229728"/>
    <lineage>
        <taxon>Viruses</taxon>
        <taxon>Duplodnaviria</taxon>
        <taxon>Heunggongvirae</taxon>
        <taxon>Uroviricota</taxon>
        <taxon>Caudoviricetes</taxon>
    </lineage>
</organism>
<keyword evidence="3" id="KW-0378">Hydrolase</keyword>
<reference evidence="3" key="1">
    <citation type="submission" date="2024-06" db="EMBL/GenBank/DDBJ databases">
        <authorList>
            <person name="Yang R."/>
        </authorList>
    </citation>
    <scope>NUCLEOTIDE SEQUENCE</scope>
</reference>
<name>A0AB39AJP3_9CAUD</name>
<evidence type="ECO:0000256" key="2">
    <source>
        <dbReference type="ARBA" id="ARBA00023204"/>
    </source>
</evidence>
<keyword evidence="1" id="KW-0227">DNA damage</keyword>
<accession>A0AB39AJP3</accession>
<keyword evidence="3" id="KW-0255">Endonuclease</keyword>
<dbReference type="Gene3D" id="3.20.20.150">
    <property type="entry name" value="Divalent-metal-dependent TIM barrel enzymes"/>
    <property type="match status" value="1"/>
</dbReference>
<keyword evidence="3" id="KW-0540">Nuclease</keyword>
<dbReference type="Pfam" id="PF03851">
    <property type="entry name" value="UvdE"/>
    <property type="match status" value="1"/>
</dbReference>